<sequence length="378" mass="41891">MKKKTTPWILAVLGCIAMLSGCQGEKQKIYEQAEQNLEQGSYEAALSGYETSAANGVHLPQSYRGMGIASLRMGDYEGAIESFTNALNCEKVSKSLAKDILSYRITAEIRAQQYENAMADCQTLAQDYSMDADGYYLAGTVALAMDSYDEAMTNFDEAYVEEPTYDMALQIYQAYLERDMEADGTRYLEAALETEPKDAGDYCDRGRAYYYMQDYSNAQKELIEAVNNDSTEALLILGMVYLASDDISNARAMYQEYTAAEGESAGGYNGLALCDIAEENYDAALTNISTGLPLASEEERQDLLFNEIVAYERKLDFSKAQEKAEEYLELYPDDESVQKELAFLKTRTSTQENTAAESEVSSQDGAALDNTDTEGTVQ</sequence>
<dbReference type="SUPFAM" id="SSF48452">
    <property type="entry name" value="TPR-like"/>
    <property type="match status" value="1"/>
</dbReference>
<feature type="compositionally biased region" description="Polar residues" evidence="2">
    <location>
        <begin position="347"/>
        <end position="364"/>
    </location>
</feature>
<accession>A0A9D2DQR4</accession>
<dbReference type="Gene3D" id="1.25.40.10">
    <property type="entry name" value="Tetratricopeptide repeat domain"/>
    <property type="match status" value="3"/>
</dbReference>
<evidence type="ECO:0000313" key="4">
    <source>
        <dbReference type="Proteomes" id="UP000824041"/>
    </source>
</evidence>
<dbReference type="AlphaFoldDB" id="A0A9D2DQR4"/>
<feature type="repeat" description="TPR" evidence="1">
    <location>
        <begin position="132"/>
        <end position="165"/>
    </location>
</feature>
<comment type="caution">
    <text evidence="3">The sequence shown here is derived from an EMBL/GenBank/DDBJ whole genome shotgun (WGS) entry which is preliminary data.</text>
</comment>
<reference evidence="3" key="2">
    <citation type="submission" date="2021-04" db="EMBL/GenBank/DDBJ databases">
        <authorList>
            <person name="Gilroy R."/>
        </authorList>
    </citation>
    <scope>NUCLEOTIDE SEQUENCE</scope>
    <source>
        <strain evidence="3">14324</strain>
    </source>
</reference>
<dbReference type="PANTHER" id="PTHR44177:SF1">
    <property type="entry name" value="TETRATRICOPEPTIDE REPEAT PROTEIN 8"/>
    <property type="match status" value="1"/>
</dbReference>
<evidence type="ECO:0000313" key="3">
    <source>
        <dbReference type="EMBL" id="HIZ21309.1"/>
    </source>
</evidence>
<reference evidence="3" key="1">
    <citation type="journal article" date="2021" name="PeerJ">
        <title>Extensive microbial diversity within the chicken gut microbiome revealed by metagenomics and culture.</title>
        <authorList>
            <person name="Gilroy R."/>
            <person name="Ravi A."/>
            <person name="Getino M."/>
            <person name="Pursley I."/>
            <person name="Horton D.L."/>
            <person name="Alikhan N.F."/>
            <person name="Baker D."/>
            <person name="Gharbi K."/>
            <person name="Hall N."/>
            <person name="Watson M."/>
            <person name="Adriaenssens E.M."/>
            <person name="Foster-Nyarko E."/>
            <person name="Jarju S."/>
            <person name="Secka A."/>
            <person name="Antonio M."/>
            <person name="Oren A."/>
            <person name="Chaudhuri R.R."/>
            <person name="La Ragione R."/>
            <person name="Hildebrand F."/>
            <person name="Pallen M.J."/>
        </authorList>
    </citation>
    <scope>NUCLEOTIDE SEQUENCE</scope>
    <source>
        <strain evidence="3">14324</strain>
    </source>
</reference>
<evidence type="ECO:0000256" key="1">
    <source>
        <dbReference type="PROSITE-ProRule" id="PRU00339"/>
    </source>
</evidence>
<evidence type="ECO:0000256" key="2">
    <source>
        <dbReference type="SAM" id="MobiDB-lite"/>
    </source>
</evidence>
<dbReference type="Proteomes" id="UP000824041">
    <property type="component" value="Unassembled WGS sequence"/>
</dbReference>
<dbReference type="InterPro" id="IPR028796">
    <property type="entry name" value="BBS8"/>
</dbReference>
<organism evidence="3 4">
    <name type="scientific">Candidatus Blautia faecigallinarum</name>
    <dbReference type="NCBI Taxonomy" id="2838488"/>
    <lineage>
        <taxon>Bacteria</taxon>
        <taxon>Bacillati</taxon>
        <taxon>Bacillota</taxon>
        <taxon>Clostridia</taxon>
        <taxon>Lachnospirales</taxon>
        <taxon>Lachnospiraceae</taxon>
        <taxon>Blautia</taxon>
    </lineage>
</organism>
<dbReference type="EMBL" id="DXBU01000011">
    <property type="protein sequence ID" value="HIZ21309.1"/>
    <property type="molecule type" value="Genomic_DNA"/>
</dbReference>
<dbReference type="PANTHER" id="PTHR44177">
    <property type="entry name" value="TETRATRICOPEPTIDE REPEAT PROTEIN 8"/>
    <property type="match status" value="1"/>
</dbReference>
<feature type="region of interest" description="Disordered" evidence="2">
    <location>
        <begin position="347"/>
        <end position="378"/>
    </location>
</feature>
<dbReference type="PROSITE" id="PS50005">
    <property type="entry name" value="TPR"/>
    <property type="match status" value="2"/>
</dbReference>
<dbReference type="SMART" id="SM00028">
    <property type="entry name" value="TPR"/>
    <property type="match status" value="4"/>
</dbReference>
<name>A0A9D2DQR4_9FIRM</name>
<proteinExistence type="predicted"/>
<dbReference type="InterPro" id="IPR011990">
    <property type="entry name" value="TPR-like_helical_dom_sf"/>
</dbReference>
<dbReference type="InterPro" id="IPR019734">
    <property type="entry name" value="TPR_rpt"/>
</dbReference>
<dbReference type="PROSITE" id="PS51257">
    <property type="entry name" value="PROKAR_LIPOPROTEIN"/>
    <property type="match status" value="1"/>
</dbReference>
<protein>
    <submittedName>
        <fullName evidence="3">Tetratricopeptide repeat protein</fullName>
    </submittedName>
</protein>
<feature type="repeat" description="TPR" evidence="1">
    <location>
        <begin position="60"/>
        <end position="93"/>
    </location>
</feature>
<gene>
    <name evidence="3" type="ORF">IAA21_00735</name>
</gene>
<keyword evidence="1" id="KW-0802">TPR repeat</keyword>
<dbReference type="Pfam" id="PF13432">
    <property type="entry name" value="TPR_16"/>
    <property type="match status" value="1"/>
</dbReference>